<dbReference type="Pfam" id="PF00126">
    <property type="entry name" value="HTH_1"/>
    <property type="match status" value="1"/>
</dbReference>
<feature type="domain" description="HTH lysR-type" evidence="6">
    <location>
        <begin position="31"/>
        <end position="87"/>
    </location>
</feature>
<comment type="similarity">
    <text evidence="1">Belongs to the LysR transcriptional regulatory family.</text>
</comment>
<dbReference type="GO" id="GO:0003700">
    <property type="term" value="F:DNA-binding transcription factor activity"/>
    <property type="evidence" value="ECO:0007669"/>
    <property type="project" value="InterPro"/>
</dbReference>
<dbReference type="Gene3D" id="1.10.10.10">
    <property type="entry name" value="Winged helix-like DNA-binding domain superfamily/Winged helix DNA-binding domain"/>
    <property type="match status" value="1"/>
</dbReference>
<dbReference type="PRINTS" id="PR00039">
    <property type="entry name" value="HTHLYSR"/>
</dbReference>
<sequence>MAMLVIDGVDNEPVFWQDARMDVSATLRRADLNLVVPLNALLEHRHVTRAAESIGIGQPAMSAALARLRRMFDDPLLVRNGRVHELTPVAQSLVEPVHVALTGLEQLLVTKPHFDAAVDTHTFTVVASDYVTVILLRPLLERLYAEAPHVAVNVAPVSGATAAELDHAQVDLVIMPGELATPDLRRFPQRALFTDRYIAAVWNQHREVTGEVLDRDQLERLRYVRYNAAPGGAAFVDIQLDRLGIRPNVALSTLSFVLVPFLLPGTSLFAFVHERLVRTSPLRRELKILEPPVPLQPLVETMYWHPVFHNDPAHHWLRERIATLAANL</sequence>
<dbReference type="AlphaFoldDB" id="A0A6N7Z876"/>
<dbReference type="SUPFAM" id="SSF53850">
    <property type="entry name" value="Periplasmic binding protein-like II"/>
    <property type="match status" value="1"/>
</dbReference>
<protein>
    <submittedName>
        <fullName evidence="7">LysR family transcriptional regulator</fullName>
    </submittedName>
</protein>
<dbReference type="CDD" id="cd08417">
    <property type="entry name" value="PBP2_Nitroaromatics_like"/>
    <property type="match status" value="1"/>
</dbReference>
<dbReference type="InterPro" id="IPR050389">
    <property type="entry name" value="LysR-type_TF"/>
</dbReference>
<dbReference type="Proteomes" id="UP000440096">
    <property type="component" value="Unassembled WGS sequence"/>
</dbReference>
<dbReference type="GO" id="GO:0003677">
    <property type="term" value="F:DNA binding"/>
    <property type="evidence" value="ECO:0007669"/>
    <property type="project" value="UniProtKB-KW"/>
</dbReference>
<evidence type="ECO:0000256" key="2">
    <source>
        <dbReference type="ARBA" id="ARBA00023015"/>
    </source>
</evidence>
<evidence type="ECO:0000313" key="7">
    <source>
        <dbReference type="EMBL" id="MTD56526.1"/>
    </source>
</evidence>
<keyword evidence="5" id="KW-0472">Membrane</keyword>
<feature type="transmembrane region" description="Helical" evidence="5">
    <location>
        <begin position="249"/>
        <end position="272"/>
    </location>
</feature>
<dbReference type="SUPFAM" id="SSF46785">
    <property type="entry name" value="Winged helix' DNA-binding domain"/>
    <property type="match status" value="1"/>
</dbReference>
<keyword evidence="3" id="KW-0238">DNA-binding</keyword>
<dbReference type="InterPro" id="IPR005119">
    <property type="entry name" value="LysR_subst-bd"/>
</dbReference>
<dbReference type="EMBL" id="WMBA01000035">
    <property type="protein sequence ID" value="MTD56526.1"/>
    <property type="molecule type" value="Genomic_DNA"/>
</dbReference>
<keyword evidence="5" id="KW-1133">Transmembrane helix</keyword>
<keyword evidence="2" id="KW-0805">Transcription regulation</keyword>
<evidence type="ECO:0000259" key="6">
    <source>
        <dbReference type="PROSITE" id="PS50931"/>
    </source>
</evidence>
<dbReference type="PROSITE" id="PS50931">
    <property type="entry name" value="HTH_LYSR"/>
    <property type="match status" value="1"/>
</dbReference>
<proteinExistence type="inferred from homology"/>
<gene>
    <name evidence="7" type="ORF">GKO32_21490</name>
</gene>
<evidence type="ECO:0000256" key="5">
    <source>
        <dbReference type="SAM" id="Phobius"/>
    </source>
</evidence>
<dbReference type="PANTHER" id="PTHR30118">
    <property type="entry name" value="HTH-TYPE TRANSCRIPTIONAL REGULATOR LEUO-RELATED"/>
    <property type="match status" value="1"/>
</dbReference>
<comment type="caution">
    <text evidence="7">The sequence shown here is derived from an EMBL/GenBank/DDBJ whole genome shotgun (WGS) entry which is preliminary data.</text>
</comment>
<dbReference type="InterPro" id="IPR036388">
    <property type="entry name" value="WH-like_DNA-bd_sf"/>
</dbReference>
<evidence type="ECO:0000256" key="1">
    <source>
        <dbReference type="ARBA" id="ARBA00009437"/>
    </source>
</evidence>
<keyword evidence="5" id="KW-0812">Transmembrane</keyword>
<evidence type="ECO:0000256" key="4">
    <source>
        <dbReference type="ARBA" id="ARBA00023163"/>
    </source>
</evidence>
<accession>A0A6N7Z876</accession>
<dbReference type="InterPro" id="IPR000847">
    <property type="entry name" value="LysR_HTH_N"/>
</dbReference>
<name>A0A6N7Z876_9PSEU</name>
<keyword evidence="8" id="KW-1185">Reference proteome</keyword>
<keyword evidence="4" id="KW-0804">Transcription</keyword>
<dbReference type="OrthoDB" id="8717159at2"/>
<dbReference type="InterPro" id="IPR037402">
    <property type="entry name" value="YidZ_PBP2"/>
</dbReference>
<dbReference type="PANTHER" id="PTHR30118:SF15">
    <property type="entry name" value="TRANSCRIPTIONAL REGULATORY PROTEIN"/>
    <property type="match status" value="1"/>
</dbReference>
<evidence type="ECO:0000313" key="8">
    <source>
        <dbReference type="Proteomes" id="UP000440096"/>
    </source>
</evidence>
<reference evidence="7 8" key="1">
    <citation type="submission" date="2019-11" db="EMBL/GenBank/DDBJ databases">
        <title>Draft genome of Amycolatopsis RM579.</title>
        <authorList>
            <person name="Duangmal K."/>
            <person name="Mingma R."/>
        </authorList>
    </citation>
    <scope>NUCLEOTIDE SEQUENCE [LARGE SCALE GENOMIC DNA]</scope>
    <source>
        <strain evidence="7 8">RM579</strain>
    </source>
</reference>
<dbReference type="Gene3D" id="3.40.190.10">
    <property type="entry name" value="Periplasmic binding protein-like II"/>
    <property type="match status" value="2"/>
</dbReference>
<dbReference type="InterPro" id="IPR036390">
    <property type="entry name" value="WH_DNA-bd_sf"/>
</dbReference>
<organism evidence="7 8">
    <name type="scientific">Amycolatopsis pithecellobii</name>
    <dbReference type="NCBI Taxonomy" id="664692"/>
    <lineage>
        <taxon>Bacteria</taxon>
        <taxon>Bacillati</taxon>
        <taxon>Actinomycetota</taxon>
        <taxon>Actinomycetes</taxon>
        <taxon>Pseudonocardiales</taxon>
        <taxon>Pseudonocardiaceae</taxon>
        <taxon>Amycolatopsis</taxon>
    </lineage>
</organism>
<dbReference type="Pfam" id="PF03466">
    <property type="entry name" value="LysR_substrate"/>
    <property type="match status" value="1"/>
</dbReference>
<evidence type="ECO:0000256" key="3">
    <source>
        <dbReference type="ARBA" id="ARBA00023125"/>
    </source>
</evidence>